<proteinExistence type="predicted"/>
<sequence length="67" mass="7218">MASAVARCHLFAVGLAFNAIHAHIDDRATVVVLGSVLIVLGQCHMALQVRRTLLLLLTATHFQQNAV</sequence>
<organism evidence="1">
    <name type="scientific">Anopheles marajoara</name>
    <dbReference type="NCBI Taxonomy" id="58244"/>
    <lineage>
        <taxon>Eukaryota</taxon>
        <taxon>Metazoa</taxon>
        <taxon>Ecdysozoa</taxon>
        <taxon>Arthropoda</taxon>
        <taxon>Hexapoda</taxon>
        <taxon>Insecta</taxon>
        <taxon>Pterygota</taxon>
        <taxon>Neoptera</taxon>
        <taxon>Endopterygota</taxon>
        <taxon>Diptera</taxon>
        <taxon>Nematocera</taxon>
        <taxon>Culicoidea</taxon>
        <taxon>Culicidae</taxon>
        <taxon>Anophelinae</taxon>
        <taxon>Anopheles</taxon>
    </lineage>
</organism>
<dbReference type="EMBL" id="GGFJ01014886">
    <property type="protein sequence ID" value="MBW64027.1"/>
    <property type="molecule type" value="Transcribed_RNA"/>
</dbReference>
<accession>A0A2M4CFA9</accession>
<dbReference type="AlphaFoldDB" id="A0A2M4CFA9"/>
<name>A0A2M4CFA9_9DIPT</name>
<reference evidence="1" key="1">
    <citation type="submission" date="2018-01" db="EMBL/GenBank/DDBJ databases">
        <title>An insight into the sialome of Amazonian anophelines.</title>
        <authorList>
            <person name="Ribeiro J.M."/>
            <person name="Scarpassa V."/>
            <person name="Calvo E."/>
        </authorList>
    </citation>
    <scope>NUCLEOTIDE SEQUENCE</scope>
    <source>
        <tissue evidence="1">Salivary glands</tissue>
    </source>
</reference>
<protein>
    <submittedName>
        <fullName evidence="1">Putative secreted protein</fullName>
    </submittedName>
</protein>
<evidence type="ECO:0000313" key="1">
    <source>
        <dbReference type="EMBL" id="MBW64027.1"/>
    </source>
</evidence>